<protein>
    <submittedName>
        <fullName evidence="1">Thiol-disulfide isomerase or thioredoxin</fullName>
    </submittedName>
</protein>
<dbReference type="EMBL" id="FXTU01000012">
    <property type="protein sequence ID" value="SMP34936.1"/>
    <property type="molecule type" value="Genomic_DNA"/>
</dbReference>
<comment type="caution">
    <text evidence="1">The sequence shown here is derived from an EMBL/GenBank/DDBJ whole genome shotgun (WGS) entry which is preliminary data.</text>
</comment>
<evidence type="ECO:0000313" key="2">
    <source>
        <dbReference type="Proteomes" id="UP001157946"/>
    </source>
</evidence>
<dbReference type="RefSeq" id="WP_102991367.1">
    <property type="nucleotide sequence ID" value="NZ_FXTU01000012.1"/>
</dbReference>
<proteinExistence type="predicted"/>
<dbReference type="SUPFAM" id="SSF52833">
    <property type="entry name" value="Thioredoxin-like"/>
    <property type="match status" value="1"/>
</dbReference>
<accession>A0AA45WS62</accession>
<keyword evidence="1" id="KW-0413">Isomerase</keyword>
<dbReference type="AlphaFoldDB" id="A0AA45WS62"/>
<dbReference type="Proteomes" id="UP001157946">
    <property type="component" value="Unassembled WGS sequence"/>
</dbReference>
<dbReference type="Gene3D" id="3.40.30.10">
    <property type="entry name" value="Glutaredoxin"/>
    <property type="match status" value="1"/>
</dbReference>
<name>A0AA45WS62_9BACL</name>
<reference evidence="1" key="1">
    <citation type="submission" date="2017-05" db="EMBL/GenBank/DDBJ databases">
        <authorList>
            <person name="Varghese N."/>
            <person name="Submissions S."/>
        </authorList>
    </citation>
    <scope>NUCLEOTIDE SEQUENCE</scope>
    <source>
        <strain evidence="1">DSM 45262</strain>
    </source>
</reference>
<sequence>MTLNDWFAKGMTFDTYVNSMQVNRDELLSLYEQVTLTDEEVAALAKRRTEPWRVIVLTADWCGDALLCVPIVKRIAESAGMEMRFLIRDENLELMDQYLTNGTSRSIPIFIFIDEVGKERAVWGPRSPEVQAMVDQMRSGLPPKDDPRFEAEQRAMYKGFRERLLSDRSLWQSVVNSVFGRLSEA</sequence>
<gene>
    <name evidence="1" type="ORF">SAMN06265361_11247</name>
</gene>
<dbReference type="GO" id="GO:0016853">
    <property type="term" value="F:isomerase activity"/>
    <property type="evidence" value="ECO:0007669"/>
    <property type="project" value="UniProtKB-KW"/>
</dbReference>
<organism evidence="1 2">
    <name type="scientific">Laceyella tengchongensis</name>
    <dbReference type="NCBI Taxonomy" id="574699"/>
    <lineage>
        <taxon>Bacteria</taxon>
        <taxon>Bacillati</taxon>
        <taxon>Bacillota</taxon>
        <taxon>Bacilli</taxon>
        <taxon>Bacillales</taxon>
        <taxon>Thermoactinomycetaceae</taxon>
        <taxon>Laceyella</taxon>
    </lineage>
</organism>
<evidence type="ECO:0000313" key="1">
    <source>
        <dbReference type="EMBL" id="SMP34936.1"/>
    </source>
</evidence>
<dbReference type="InterPro" id="IPR036249">
    <property type="entry name" value="Thioredoxin-like_sf"/>
</dbReference>
<dbReference type="Pfam" id="PF14595">
    <property type="entry name" value="Thioredoxin_9"/>
    <property type="match status" value="1"/>
</dbReference>
<keyword evidence="2" id="KW-1185">Reference proteome</keyword>